<evidence type="ECO:0000313" key="3">
    <source>
        <dbReference type="Proteomes" id="UP000572051"/>
    </source>
</evidence>
<evidence type="ECO:0000256" key="1">
    <source>
        <dbReference type="SAM" id="Phobius"/>
    </source>
</evidence>
<accession>A0A7Z0EKF3</accession>
<keyword evidence="1" id="KW-1133">Transmembrane helix</keyword>
<comment type="caution">
    <text evidence="2">The sequence shown here is derived from an EMBL/GenBank/DDBJ whole genome shotgun (WGS) entry which is preliminary data.</text>
</comment>
<organism evidence="2 3">
    <name type="scientific">Nocardiopsis aegyptia</name>
    <dbReference type="NCBI Taxonomy" id="220378"/>
    <lineage>
        <taxon>Bacteria</taxon>
        <taxon>Bacillati</taxon>
        <taxon>Actinomycetota</taxon>
        <taxon>Actinomycetes</taxon>
        <taxon>Streptosporangiales</taxon>
        <taxon>Nocardiopsidaceae</taxon>
        <taxon>Nocardiopsis</taxon>
    </lineage>
</organism>
<dbReference type="RefSeq" id="WP_312889161.1">
    <property type="nucleotide sequence ID" value="NZ_JACCFS010000001.1"/>
</dbReference>
<keyword evidence="3" id="KW-1185">Reference proteome</keyword>
<sequence length="185" mass="20477">MAGWLRPARGVDSDQGASFVELAVVTILAAAVILAVYELELSRTFNNGVREMVCLVQGPDCGDETWVDADRPEEPEEYEWGGGNSNRSDNEAVALNMATKRGWDDEQWTCLQNLWTSTSNWDHTLVDPDTGASGIPGFNPAVHGEIPEGFAGDPRTQISWGLDYIEDNHTLPCLAWESWENTKTY</sequence>
<evidence type="ECO:0000313" key="2">
    <source>
        <dbReference type="EMBL" id="NYJ33725.1"/>
    </source>
</evidence>
<proteinExistence type="predicted"/>
<gene>
    <name evidence="2" type="ORF">HNR10_001606</name>
</gene>
<protein>
    <submittedName>
        <fullName evidence="2">Uncharacterized protein</fullName>
    </submittedName>
</protein>
<dbReference type="AlphaFoldDB" id="A0A7Z0EKF3"/>
<keyword evidence="1" id="KW-0472">Membrane</keyword>
<feature type="transmembrane region" description="Helical" evidence="1">
    <location>
        <begin position="16"/>
        <end position="37"/>
    </location>
</feature>
<dbReference type="Proteomes" id="UP000572051">
    <property type="component" value="Unassembled WGS sequence"/>
</dbReference>
<dbReference type="EMBL" id="JACCFS010000001">
    <property type="protein sequence ID" value="NYJ33725.1"/>
    <property type="molecule type" value="Genomic_DNA"/>
</dbReference>
<name>A0A7Z0EKF3_9ACTN</name>
<reference evidence="2 3" key="1">
    <citation type="submission" date="2020-07" db="EMBL/GenBank/DDBJ databases">
        <title>Sequencing the genomes of 1000 actinobacteria strains.</title>
        <authorList>
            <person name="Klenk H.-P."/>
        </authorList>
    </citation>
    <scope>NUCLEOTIDE SEQUENCE [LARGE SCALE GENOMIC DNA]</scope>
    <source>
        <strain evidence="2 3">DSM 44442</strain>
    </source>
</reference>
<keyword evidence="1" id="KW-0812">Transmembrane</keyword>